<dbReference type="RefSeq" id="XP_019020236.1">
    <property type="nucleotide sequence ID" value="XM_019165104.1"/>
</dbReference>
<keyword evidence="2" id="KW-1185">Reference proteome</keyword>
<dbReference type="GeneID" id="30181791"/>
<protein>
    <submittedName>
        <fullName evidence="1">Uncharacterized protein</fullName>
    </submittedName>
</protein>
<evidence type="ECO:0000313" key="2">
    <source>
        <dbReference type="Proteomes" id="UP000094455"/>
    </source>
</evidence>
<proteinExistence type="predicted"/>
<dbReference type="Proteomes" id="UP000094455">
    <property type="component" value="Unassembled WGS sequence"/>
</dbReference>
<name>A0A1E3NU80_9ASCO</name>
<dbReference type="EMBL" id="KV454001">
    <property type="protein sequence ID" value="ODQ49123.1"/>
    <property type="molecule type" value="Genomic_DNA"/>
</dbReference>
<organism evidence="1 2">
    <name type="scientific">Pichia membranifaciens NRRL Y-2026</name>
    <dbReference type="NCBI Taxonomy" id="763406"/>
    <lineage>
        <taxon>Eukaryota</taxon>
        <taxon>Fungi</taxon>
        <taxon>Dikarya</taxon>
        <taxon>Ascomycota</taxon>
        <taxon>Saccharomycotina</taxon>
        <taxon>Pichiomycetes</taxon>
        <taxon>Pichiales</taxon>
        <taxon>Pichiaceae</taxon>
        <taxon>Pichia</taxon>
    </lineage>
</organism>
<accession>A0A1E3NU80</accession>
<evidence type="ECO:0000313" key="1">
    <source>
        <dbReference type="EMBL" id="ODQ49123.1"/>
    </source>
</evidence>
<dbReference type="AlphaFoldDB" id="A0A1E3NU80"/>
<gene>
    <name evidence="1" type="ORF">PICMEDRAFT_95722</name>
</gene>
<reference evidence="1 2" key="1">
    <citation type="journal article" date="2016" name="Proc. Natl. Acad. Sci. U.S.A.">
        <title>Comparative genomics of biotechnologically important yeasts.</title>
        <authorList>
            <person name="Riley R."/>
            <person name="Haridas S."/>
            <person name="Wolfe K.H."/>
            <person name="Lopes M.R."/>
            <person name="Hittinger C.T."/>
            <person name="Goeker M."/>
            <person name="Salamov A.A."/>
            <person name="Wisecaver J.H."/>
            <person name="Long T.M."/>
            <person name="Calvey C.H."/>
            <person name="Aerts A.L."/>
            <person name="Barry K.W."/>
            <person name="Choi C."/>
            <person name="Clum A."/>
            <person name="Coughlan A.Y."/>
            <person name="Deshpande S."/>
            <person name="Douglass A.P."/>
            <person name="Hanson S.J."/>
            <person name="Klenk H.-P."/>
            <person name="LaButti K.M."/>
            <person name="Lapidus A."/>
            <person name="Lindquist E.A."/>
            <person name="Lipzen A.M."/>
            <person name="Meier-Kolthoff J.P."/>
            <person name="Ohm R.A."/>
            <person name="Otillar R.P."/>
            <person name="Pangilinan J.L."/>
            <person name="Peng Y."/>
            <person name="Rokas A."/>
            <person name="Rosa C.A."/>
            <person name="Scheuner C."/>
            <person name="Sibirny A.A."/>
            <person name="Slot J.C."/>
            <person name="Stielow J.B."/>
            <person name="Sun H."/>
            <person name="Kurtzman C.P."/>
            <person name="Blackwell M."/>
            <person name="Grigoriev I.V."/>
            <person name="Jeffries T.W."/>
        </authorList>
    </citation>
    <scope>NUCLEOTIDE SEQUENCE [LARGE SCALE GENOMIC DNA]</scope>
    <source>
        <strain evidence="1 2">NRRL Y-2026</strain>
    </source>
</reference>
<sequence>MEYSSKFLPFTVRNVLSHSSLDKVCSLRPFRLIFPRLLSPLFCSFLSKKYLVSTGQPYFPTPIPDQHVCVTAIGSCSMHAAGTSQRALAAKRKTARTEQDRYHLSQLLCNGVQQILHQLLLVKKVPPFASPYENPCQLSPIPRGIANSQQFLAAGVLGRQGSRSTSSFPIR</sequence>